<comment type="caution">
    <text evidence="3">The sequence shown here is derived from an EMBL/GenBank/DDBJ whole genome shotgun (WGS) entry which is preliminary data.</text>
</comment>
<organism evidence="3 4">
    <name type="scientific">Planobispora longispora</name>
    <dbReference type="NCBI Taxonomy" id="28887"/>
    <lineage>
        <taxon>Bacteria</taxon>
        <taxon>Bacillati</taxon>
        <taxon>Actinomycetota</taxon>
        <taxon>Actinomycetes</taxon>
        <taxon>Streptosporangiales</taxon>
        <taxon>Streptosporangiaceae</taxon>
        <taxon>Planobispora</taxon>
    </lineage>
</organism>
<reference evidence="3 4" key="1">
    <citation type="submission" date="2021-01" db="EMBL/GenBank/DDBJ databases">
        <title>Whole genome shotgun sequence of Planobispora longispora NBRC 13918.</title>
        <authorList>
            <person name="Komaki H."/>
            <person name="Tamura T."/>
        </authorList>
    </citation>
    <scope>NUCLEOTIDE SEQUENCE [LARGE SCALE GENOMIC DNA]</scope>
    <source>
        <strain evidence="3 4">NBRC 13918</strain>
    </source>
</reference>
<sequence>MPLALLLQARLGVVVRGVRALPAWARVFDTLALVWHRRRSEWLVRWFGVRLPVEGVALRIVPVNRAELCAALRSVRGGGNGGGPNLYEPLAGLSGTLAGVLAAPATGLALALLVNRLVPEWWAQLATGLTWITLGLPVTLSLGVIGAGGLLTLLALPALLLGSGRPVHVLLGEIPLLYGALRRLWEQLSGPRERVRHPLLKAGLELADRAVTLAAQTFGLLAVLVARILPLAALQRAGVVAVAGIAGALGGATADAALSALTYLKDLTGLAADLAHGVLRGFSRLLAGLGGRLSRAAGTLGLGPLSERGTGLVTGWWKQAEPRVRELTADHPTVRWLRSFAASLGAAISFLPRAFASAPSRGPAKPSPFAGLLAAAWTAFKLVHPPPAHAPVPPRLPPFPSLVPLSAIGRLAGHIIMPEVLGPGRAAAVRRAGRVPSLLEWGALRRDAAGAGTGAGPEPSRERLLETAVYLSLAERLVSPAAAGYVRRLEGVLSELDRTIRPALPADRKARPARPALPVKTPPEPVRLRPRIGTLRLRGTDREALGEWAPLLRRELSAAPCPVPGG</sequence>
<accession>A0A8J3RSS4</accession>
<dbReference type="AlphaFoldDB" id="A0A8J3RSS4"/>
<proteinExistence type="predicted"/>
<evidence type="ECO:0000256" key="2">
    <source>
        <dbReference type="SAM" id="Phobius"/>
    </source>
</evidence>
<keyword evidence="2" id="KW-0472">Membrane</keyword>
<feature type="transmembrane region" description="Helical" evidence="2">
    <location>
        <begin position="90"/>
        <end position="114"/>
    </location>
</feature>
<evidence type="ECO:0000313" key="4">
    <source>
        <dbReference type="Proteomes" id="UP000616724"/>
    </source>
</evidence>
<keyword evidence="2" id="KW-0812">Transmembrane</keyword>
<keyword evidence="4" id="KW-1185">Reference proteome</keyword>
<name>A0A8J3RSS4_9ACTN</name>
<keyword evidence="2" id="KW-1133">Transmembrane helix</keyword>
<feature type="transmembrane region" description="Helical" evidence="2">
    <location>
        <begin position="241"/>
        <end position="264"/>
    </location>
</feature>
<feature type="transmembrane region" description="Helical" evidence="2">
    <location>
        <begin position="134"/>
        <end position="161"/>
    </location>
</feature>
<dbReference type="Proteomes" id="UP000616724">
    <property type="component" value="Unassembled WGS sequence"/>
</dbReference>
<feature type="region of interest" description="Disordered" evidence="1">
    <location>
        <begin position="507"/>
        <end position="527"/>
    </location>
</feature>
<feature type="transmembrane region" description="Helical" evidence="2">
    <location>
        <begin position="206"/>
        <end position="229"/>
    </location>
</feature>
<gene>
    <name evidence="3" type="ORF">Plo01_56410</name>
</gene>
<dbReference type="EMBL" id="BOOH01000047">
    <property type="protein sequence ID" value="GIH79212.1"/>
    <property type="molecule type" value="Genomic_DNA"/>
</dbReference>
<evidence type="ECO:0000313" key="3">
    <source>
        <dbReference type="EMBL" id="GIH79212.1"/>
    </source>
</evidence>
<protein>
    <submittedName>
        <fullName evidence="3">Uncharacterized protein</fullName>
    </submittedName>
</protein>
<evidence type="ECO:0000256" key="1">
    <source>
        <dbReference type="SAM" id="MobiDB-lite"/>
    </source>
</evidence>